<dbReference type="PANTHER" id="PTHR21666:SF289">
    <property type="entry name" value="L-ALA--D-GLU ENDOPEPTIDASE"/>
    <property type="match status" value="1"/>
</dbReference>
<dbReference type="PANTHER" id="PTHR21666">
    <property type="entry name" value="PEPTIDASE-RELATED"/>
    <property type="match status" value="1"/>
</dbReference>
<name>A0A3D9RUC5_9FLAO</name>
<reference evidence="4 5" key="1">
    <citation type="submission" date="2018-08" db="EMBL/GenBank/DDBJ databases">
        <title>Genomic Encyclopedia of Type Strains, Phase III (KMG-III): the genomes of soil and plant-associated and newly described type strains.</title>
        <authorList>
            <person name="Whitman W."/>
        </authorList>
    </citation>
    <scope>NUCLEOTIDE SEQUENCE [LARGE SCALE GENOMIC DNA]</scope>
    <source>
        <strain evidence="4 5">325-5</strain>
    </source>
</reference>
<evidence type="ECO:0000256" key="1">
    <source>
        <dbReference type="ARBA" id="ARBA00022729"/>
    </source>
</evidence>
<dbReference type="InterPro" id="IPR011055">
    <property type="entry name" value="Dup_hybrid_motif"/>
</dbReference>
<dbReference type="Gene3D" id="6.10.250.3150">
    <property type="match status" value="1"/>
</dbReference>
<comment type="caution">
    <text evidence="4">The sequence shown here is derived from an EMBL/GenBank/DDBJ whole genome shotgun (WGS) entry which is preliminary data.</text>
</comment>
<dbReference type="Proteomes" id="UP000256429">
    <property type="component" value="Unassembled WGS sequence"/>
</dbReference>
<evidence type="ECO:0000313" key="5">
    <source>
        <dbReference type="Proteomes" id="UP000256429"/>
    </source>
</evidence>
<accession>A0A3D9RUC5</accession>
<dbReference type="Gene3D" id="2.70.70.10">
    <property type="entry name" value="Glucose Permease (Domain IIA)"/>
    <property type="match status" value="1"/>
</dbReference>
<keyword evidence="2" id="KW-0175">Coiled coil</keyword>
<sequence length="408" mass="46949">MQFKLNYLFLFLALLISSNIVAQKSKRQVLEARRIQLQKDQIYINALLSNTKRKETNVLNELKDIDDKINTREDLIAAIESESNELGNEIYLNQLEINQNKRDLVALKKDYADMIYKSYKSKSQNSRIMFLLSSENFFQGYKRFQYMKQYTAFRKKQGDEIQQKTTELQVLTDSLQVKKNQKKTLLEIKKKEQSVIEKEKKSKENLLTQVKQKENKYKKQIRQFQKEENRINAQIDKLIRDAITASNKKSGNTSKTASTTFALTPEAKELASKFELNKGKLDWPVEKGYVSTFYGKQPHPIVKSTTIQSNGVRITTNDGSKARAVFNGTVLAVQVMSGNKKAVLIQHGNYITVYKNLENVFVTTGDKVTTKQEIGTIFTDKITGKTILSFVLTNNAKTLNPASWIYRM</sequence>
<gene>
    <name evidence="4" type="ORF">BX611_0861</name>
</gene>
<evidence type="ECO:0000313" key="4">
    <source>
        <dbReference type="EMBL" id="REE83569.1"/>
    </source>
</evidence>
<proteinExistence type="predicted"/>
<keyword evidence="1" id="KW-0732">Signal</keyword>
<feature type="coiled-coil region" evidence="2">
    <location>
        <begin position="196"/>
        <end position="241"/>
    </location>
</feature>
<dbReference type="AlphaFoldDB" id="A0A3D9RUC5"/>
<dbReference type="SUPFAM" id="SSF51261">
    <property type="entry name" value="Duplicated hybrid motif"/>
    <property type="match status" value="1"/>
</dbReference>
<dbReference type="OrthoDB" id="9815884at2"/>
<dbReference type="EMBL" id="QTTQ01000009">
    <property type="protein sequence ID" value="REE83569.1"/>
    <property type="molecule type" value="Genomic_DNA"/>
</dbReference>
<dbReference type="Pfam" id="PF01551">
    <property type="entry name" value="Peptidase_M23"/>
    <property type="match status" value="1"/>
</dbReference>
<organism evidence="4 5">
    <name type="scientific">Lutibacter oceani</name>
    <dbReference type="NCBI Taxonomy" id="1853311"/>
    <lineage>
        <taxon>Bacteria</taxon>
        <taxon>Pseudomonadati</taxon>
        <taxon>Bacteroidota</taxon>
        <taxon>Flavobacteriia</taxon>
        <taxon>Flavobacteriales</taxon>
        <taxon>Flavobacteriaceae</taxon>
        <taxon>Lutibacter</taxon>
    </lineage>
</organism>
<evidence type="ECO:0000259" key="3">
    <source>
        <dbReference type="Pfam" id="PF01551"/>
    </source>
</evidence>
<dbReference type="InterPro" id="IPR050570">
    <property type="entry name" value="Cell_wall_metabolism_enzyme"/>
</dbReference>
<keyword evidence="5" id="KW-1185">Reference proteome</keyword>
<dbReference type="CDD" id="cd12797">
    <property type="entry name" value="M23_peptidase"/>
    <property type="match status" value="1"/>
</dbReference>
<protein>
    <submittedName>
        <fullName evidence="4">Septal ring factor EnvC (AmiA/AmiB activator)</fullName>
    </submittedName>
</protein>
<dbReference type="InterPro" id="IPR016047">
    <property type="entry name" value="M23ase_b-sheet_dom"/>
</dbReference>
<dbReference type="GO" id="GO:0004222">
    <property type="term" value="F:metalloendopeptidase activity"/>
    <property type="evidence" value="ECO:0007669"/>
    <property type="project" value="TreeGrafter"/>
</dbReference>
<feature type="domain" description="M23ase beta-sheet core" evidence="3">
    <location>
        <begin position="309"/>
        <end position="401"/>
    </location>
</feature>
<evidence type="ECO:0000256" key="2">
    <source>
        <dbReference type="SAM" id="Coils"/>
    </source>
</evidence>
<dbReference type="RefSeq" id="WP_115878369.1">
    <property type="nucleotide sequence ID" value="NZ_QTTQ01000009.1"/>
</dbReference>